<dbReference type="Proteomes" id="UP000274920">
    <property type="component" value="Unassembled WGS sequence"/>
</dbReference>
<sequence length="211" mass="23343">MKKKLSLITIVGICCSVLLGGCGKKMTLEDVPVYTQAVIDARYKADYSGYMEYKKCEEYEASQIHENGLNAVLNTTKVGGASISTELRDKYRQLFTDLNALCKITVGEAKEDGDGFSVEVTAEPFAMFDGIDQSLIDALAEADSKTLTNDEEIHQFLYEKMYQLITPRLSSPKYGTPETITLHIQPNADKVQTISEEDLNALDAMIYGALL</sequence>
<dbReference type="RefSeq" id="WP_004079530.1">
    <property type="nucleotide sequence ID" value="NZ_CASCYM010000042.1"/>
</dbReference>
<dbReference type="Proteomes" id="UP000474104">
    <property type="component" value="Unassembled WGS sequence"/>
</dbReference>
<evidence type="ECO:0000313" key="2">
    <source>
        <dbReference type="EMBL" id="RRK31325.1"/>
    </source>
</evidence>
<accession>A0A3R8R3G0</accession>
<evidence type="ECO:0000313" key="1">
    <source>
        <dbReference type="EMBL" id="NDO70947.1"/>
    </source>
</evidence>
<reference evidence="2" key="1">
    <citation type="submission" date="2018-10" db="EMBL/GenBank/DDBJ databases">
        <title>Schaedlerella arabinophila gen. nov. sp. nov., isolated from the mouse intestinal tract and comparative analysis with the genome of the closely related altered Schaedler flora strain ASF502.</title>
        <authorList>
            <person name="Miyake S."/>
            <person name="Soh M."/>
            <person name="Seedorf H."/>
        </authorList>
    </citation>
    <scope>NUCLEOTIDE SEQUENCE [LARGE SCALE GENOMIC DNA]</scope>
    <source>
        <strain evidence="2">DSM 106076</strain>
    </source>
</reference>
<evidence type="ECO:0000313" key="3">
    <source>
        <dbReference type="Proteomes" id="UP000274920"/>
    </source>
</evidence>
<organism evidence="2 3">
    <name type="scientific">Schaedlerella arabinosiphila</name>
    <dbReference type="NCBI Taxonomy" id="2044587"/>
    <lineage>
        <taxon>Bacteria</taxon>
        <taxon>Bacillati</taxon>
        <taxon>Bacillota</taxon>
        <taxon>Clostridia</taxon>
        <taxon>Lachnospirales</taxon>
        <taxon>Lachnospiraceae</taxon>
        <taxon>Schaedlerella</taxon>
    </lineage>
</organism>
<evidence type="ECO:0000313" key="4">
    <source>
        <dbReference type="Proteomes" id="UP000474104"/>
    </source>
</evidence>
<reference evidence="1 4" key="2">
    <citation type="submission" date="2019-07" db="EMBL/GenBank/DDBJ databases">
        <title>Draft genome sequences of 15 bacterial species constituting the stable defined intestinal microbiota of the GM15 gnotobiotic mouse model.</title>
        <authorList>
            <person name="Elie C."/>
            <person name="Mathieu A."/>
            <person name="Saliou A."/>
            <person name="Darnaud M."/>
            <person name="Leulier F."/>
            <person name="Tamellini A."/>
        </authorList>
    </citation>
    <scope>NUCLEOTIDE SEQUENCE [LARGE SCALE GENOMIC DNA]</scope>
    <source>
        <strain evidence="4">ASF 502</strain>
        <strain evidence="1">MD300</strain>
    </source>
</reference>
<dbReference type="EMBL" id="VIRB01000128">
    <property type="protein sequence ID" value="NDO70947.1"/>
    <property type="molecule type" value="Genomic_DNA"/>
</dbReference>
<proteinExistence type="predicted"/>
<dbReference type="HOGENOM" id="CLU_106657_0_0_9"/>
<comment type="caution">
    <text evidence="2">The sequence shown here is derived from an EMBL/GenBank/DDBJ whole genome shotgun (WGS) entry which is preliminary data.</text>
</comment>
<dbReference type="AlphaFoldDB" id="N2AK52"/>
<dbReference type="EMBL" id="RHJS01000002">
    <property type="protein sequence ID" value="RRK31325.1"/>
    <property type="molecule type" value="Genomic_DNA"/>
</dbReference>
<dbReference type="PROSITE" id="PS51257">
    <property type="entry name" value="PROKAR_LIPOPROTEIN"/>
    <property type="match status" value="1"/>
</dbReference>
<accession>N2AK52</accession>
<dbReference type="STRING" id="2044587.C824_02507"/>
<gene>
    <name evidence="2" type="ORF">EBB54_08075</name>
    <name evidence="1" type="ORF">FMM80_20745</name>
</gene>
<protein>
    <recommendedName>
        <fullName evidence="5">DUF5105 domain-containing protein</fullName>
    </recommendedName>
</protein>
<evidence type="ECO:0008006" key="5">
    <source>
        <dbReference type="Google" id="ProtNLM"/>
    </source>
</evidence>
<keyword evidence="3" id="KW-1185">Reference proteome</keyword>
<dbReference type="OrthoDB" id="1851535at2"/>
<name>N2AK52_9FIRM</name>